<reference evidence="5" key="2">
    <citation type="submission" date="2023-06" db="EMBL/GenBank/DDBJ databases">
        <authorList>
            <person name="Kobayashi Y."/>
            <person name="Kayamori A."/>
            <person name="Aoki K."/>
            <person name="Shiwa Y."/>
            <person name="Fujita N."/>
            <person name="Sugita T."/>
            <person name="Iwasaki W."/>
            <person name="Tanaka N."/>
            <person name="Takashima M."/>
        </authorList>
    </citation>
    <scope>NUCLEOTIDE SEQUENCE</scope>
    <source>
        <strain evidence="5">HIS016</strain>
    </source>
</reference>
<name>A0AAD3YC64_9TREE</name>
<protein>
    <recommendedName>
        <fullName evidence="7">P-loop containing nucleoside triphosphate hydrolase protein</fullName>
    </recommendedName>
</protein>
<keyword evidence="6" id="KW-1185">Reference proteome</keyword>
<keyword evidence="1" id="KW-0067">ATP-binding</keyword>
<keyword evidence="1" id="KW-0347">Helicase</keyword>
<dbReference type="Gene3D" id="3.40.50.300">
    <property type="entry name" value="P-loop containing nucleotide triphosphate hydrolases"/>
    <property type="match status" value="2"/>
</dbReference>
<feature type="domain" description="Helicase C-terminal" evidence="4">
    <location>
        <begin position="240"/>
        <end position="390"/>
    </location>
</feature>
<dbReference type="PROSITE" id="PS51192">
    <property type="entry name" value="HELICASE_ATP_BIND_1"/>
    <property type="match status" value="1"/>
</dbReference>
<dbReference type="GO" id="GO:0032042">
    <property type="term" value="P:mitochondrial DNA metabolic process"/>
    <property type="evidence" value="ECO:0007669"/>
    <property type="project" value="TreeGrafter"/>
</dbReference>
<feature type="domain" description="Helicase ATP-binding" evidence="3">
    <location>
        <begin position="45"/>
        <end position="185"/>
    </location>
</feature>
<dbReference type="GO" id="GO:0070125">
    <property type="term" value="P:mitochondrial translational elongation"/>
    <property type="evidence" value="ECO:0007669"/>
    <property type="project" value="TreeGrafter"/>
</dbReference>
<dbReference type="AlphaFoldDB" id="A0AAD3YC64"/>
<evidence type="ECO:0000256" key="1">
    <source>
        <dbReference type="ARBA" id="ARBA00022806"/>
    </source>
</evidence>
<evidence type="ECO:0000313" key="5">
    <source>
        <dbReference type="EMBL" id="GMK56632.1"/>
    </source>
</evidence>
<gene>
    <name evidence="5" type="primary">irc3</name>
    <name evidence="5" type="ORF">CspeluHIS016_0304720</name>
</gene>
<dbReference type="InterPro" id="IPR050742">
    <property type="entry name" value="Helicase_Restrict-Modif_Enz"/>
</dbReference>
<evidence type="ECO:0008006" key="7">
    <source>
        <dbReference type="Google" id="ProtNLM"/>
    </source>
</evidence>
<keyword evidence="1" id="KW-0378">Hydrolase</keyword>
<dbReference type="GO" id="GO:0005524">
    <property type="term" value="F:ATP binding"/>
    <property type="evidence" value="ECO:0007669"/>
    <property type="project" value="InterPro"/>
</dbReference>
<dbReference type="InterPro" id="IPR014001">
    <property type="entry name" value="Helicase_ATP-bd"/>
</dbReference>
<dbReference type="GO" id="GO:0036121">
    <property type="term" value="F:double-stranded DNA helicase activity"/>
    <property type="evidence" value="ECO:0007669"/>
    <property type="project" value="TreeGrafter"/>
</dbReference>
<evidence type="ECO:0000259" key="4">
    <source>
        <dbReference type="PROSITE" id="PS51194"/>
    </source>
</evidence>
<feature type="compositionally biased region" description="Basic and acidic residues" evidence="2">
    <location>
        <begin position="589"/>
        <end position="612"/>
    </location>
</feature>
<evidence type="ECO:0000313" key="6">
    <source>
        <dbReference type="Proteomes" id="UP001222932"/>
    </source>
</evidence>
<dbReference type="Pfam" id="PF04851">
    <property type="entry name" value="ResIII"/>
    <property type="match status" value="1"/>
</dbReference>
<dbReference type="GO" id="GO:0000403">
    <property type="term" value="F:Y-form DNA binding"/>
    <property type="evidence" value="ECO:0007669"/>
    <property type="project" value="TreeGrafter"/>
</dbReference>
<dbReference type="SUPFAM" id="SSF52540">
    <property type="entry name" value="P-loop containing nucleoside triphosphate hydrolases"/>
    <property type="match status" value="1"/>
</dbReference>
<dbReference type="GO" id="GO:0061749">
    <property type="term" value="F:forked DNA-dependent helicase activity"/>
    <property type="evidence" value="ECO:0007669"/>
    <property type="project" value="TreeGrafter"/>
</dbReference>
<dbReference type="PANTHER" id="PTHR47396">
    <property type="entry name" value="TYPE I RESTRICTION ENZYME ECOKI R PROTEIN"/>
    <property type="match status" value="1"/>
</dbReference>
<evidence type="ECO:0000256" key="2">
    <source>
        <dbReference type="SAM" id="MobiDB-lite"/>
    </source>
</evidence>
<sequence>MFMHLIPAVPGVDELNAVAPHCPAQVTQSEGQGKGGGAEITGAGPGEGQTLILVGSVELAEQARAAARRLLPEWSVELEQAKHVASGFADITVATYQTLSNAVRLRKFNPERFKLVVVDEAHHAAAKSYLRLLHYFNAGVSLPSDVEAYESLDECPDVPIVGFSATFSRHDTLALSAAFEEIVFHRDVGNMLEEGWLSPVKSTAVYADLQLGDVETTSTGEYATASLASHVNTPVVNLLIVRTYLHRAADRRSTLVFAVNLQHVADLVAAFRQAGVDARSITSAMSPGARRDVMEAFRKGEYPVLVNCEVLTEGSDVPEIDCVVLARPTRSKNLLAQMVGRGLRLSPTSGKQDCYLIDIADNLSRASGMLVSPTLFGLTHEDVAEERARAEAKAADKAPTAPAVSTPAKVRLVDVSDPFGLKGPRHVHIPALSQLAWVHCGGGKHILELMGSGHITIEPTEDKWSVSFTPKLPRIGGAPRRGSPYGRVQQLAYADDAERAVRTADAYVERRVGHSSLRQLSKYAPWRVRPASEKQIQMLLKIKGIKADESEGAKIMVGGTPTDAKSLTAGQVAALVGAAQHGALRTRKRAEERAAAAEAKLTRHAERERAAAERNLPLPGGE</sequence>
<dbReference type="SMART" id="SM00490">
    <property type="entry name" value="HELICc"/>
    <property type="match status" value="1"/>
</dbReference>
<dbReference type="PROSITE" id="PS51194">
    <property type="entry name" value="HELICASE_CTER"/>
    <property type="match status" value="1"/>
</dbReference>
<dbReference type="InterPro" id="IPR006935">
    <property type="entry name" value="Helicase/UvrB_N"/>
</dbReference>
<feature type="region of interest" description="Disordered" evidence="2">
    <location>
        <begin position="586"/>
        <end position="622"/>
    </location>
</feature>
<dbReference type="InterPro" id="IPR027417">
    <property type="entry name" value="P-loop_NTPase"/>
</dbReference>
<proteinExistence type="predicted"/>
<dbReference type="GO" id="GO:0005759">
    <property type="term" value="C:mitochondrial matrix"/>
    <property type="evidence" value="ECO:0007669"/>
    <property type="project" value="TreeGrafter"/>
</dbReference>
<keyword evidence="1" id="KW-0547">Nucleotide-binding</keyword>
<dbReference type="InterPro" id="IPR001650">
    <property type="entry name" value="Helicase_C-like"/>
</dbReference>
<dbReference type="EMBL" id="BTCM01000003">
    <property type="protein sequence ID" value="GMK56632.1"/>
    <property type="molecule type" value="Genomic_DNA"/>
</dbReference>
<comment type="caution">
    <text evidence="5">The sequence shown here is derived from an EMBL/GenBank/DDBJ whole genome shotgun (WGS) entry which is preliminary data.</text>
</comment>
<dbReference type="GO" id="GO:0016787">
    <property type="term" value="F:hydrolase activity"/>
    <property type="evidence" value="ECO:0007669"/>
    <property type="project" value="InterPro"/>
</dbReference>
<dbReference type="Proteomes" id="UP001222932">
    <property type="component" value="Unassembled WGS sequence"/>
</dbReference>
<accession>A0AAD3YC64</accession>
<dbReference type="Pfam" id="PF00271">
    <property type="entry name" value="Helicase_C"/>
    <property type="match status" value="1"/>
</dbReference>
<dbReference type="CDD" id="cd18799">
    <property type="entry name" value="SF2_C_EcoAI-like"/>
    <property type="match status" value="1"/>
</dbReference>
<organism evidence="5 6">
    <name type="scientific">Cutaneotrichosporon spelunceum</name>
    <dbReference type="NCBI Taxonomy" id="1672016"/>
    <lineage>
        <taxon>Eukaryota</taxon>
        <taxon>Fungi</taxon>
        <taxon>Dikarya</taxon>
        <taxon>Basidiomycota</taxon>
        <taxon>Agaricomycotina</taxon>
        <taxon>Tremellomycetes</taxon>
        <taxon>Trichosporonales</taxon>
        <taxon>Trichosporonaceae</taxon>
        <taxon>Cutaneotrichosporon</taxon>
    </lineage>
</organism>
<reference evidence="5" key="1">
    <citation type="journal article" date="2023" name="BMC Genomics">
        <title>Chromosome-level genome assemblies of Cutaneotrichosporon spp. (Trichosporonales, Basidiomycota) reveal imbalanced evolution between nucleotide sequences and chromosome synteny.</title>
        <authorList>
            <person name="Kobayashi Y."/>
            <person name="Kayamori A."/>
            <person name="Aoki K."/>
            <person name="Shiwa Y."/>
            <person name="Matsutani M."/>
            <person name="Fujita N."/>
            <person name="Sugita T."/>
            <person name="Iwasaki W."/>
            <person name="Tanaka N."/>
            <person name="Takashima M."/>
        </authorList>
    </citation>
    <scope>NUCLEOTIDE SEQUENCE</scope>
    <source>
        <strain evidence="5">HIS016</strain>
    </source>
</reference>
<dbReference type="PANTHER" id="PTHR47396:SF1">
    <property type="entry name" value="ATP-DEPENDENT HELICASE IRC3-RELATED"/>
    <property type="match status" value="1"/>
</dbReference>
<evidence type="ECO:0000259" key="3">
    <source>
        <dbReference type="PROSITE" id="PS51192"/>
    </source>
</evidence>